<dbReference type="PRINTS" id="PR00038">
    <property type="entry name" value="HTHLUXR"/>
</dbReference>
<dbReference type="CDD" id="cd17535">
    <property type="entry name" value="REC_NarL-like"/>
    <property type="match status" value="1"/>
</dbReference>
<dbReference type="Proteomes" id="UP000554520">
    <property type="component" value="Unassembled WGS sequence"/>
</dbReference>
<name>A0A839UHK5_9HYPH</name>
<dbReference type="EMBL" id="JACHXN010000030">
    <property type="protein sequence ID" value="MBB3149294.1"/>
    <property type="molecule type" value="Genomic_DNA"/>
</dbReference>
<gene>
    <name evidence="6" type="ORF">FHS21_005746</name>
</gene>
<keyword evidence="7" id="KW-1185">Reference proteome</keyword>
<dbReference type="SMART" id="SM00448">
    <property type="entry name" value="REC"/>
    <property type="match status" value="1"/>
</dbReference>
<dbReference type="InterPro" id="IPR016032">
    <property type="entry name" value="Sig_transdc_resp-reg_C-effctor"/>
</dbReference>
<dbReference type="RefSeq" id="WP_312879943.1">
    <property type="nucleotide sequence ID" value="NZ_JACHXN010000030.1"/>
</dbReference>
<dbReference type="InterPro" id="IPR001789">
    <property type="entry name" value="Sig_transdc_resp-reg_receiver"/>
</dbReference>
<dbReference type="InterPro" id="IPR011006">
    <property type="entry name" value="CheY-like_superfamily"/>
</dbReference>
<feature type="domain" description="Response regulatory" evidence="5">
    <location>
        <begin position="64"/>
        <end position="179"/>
    </location>
</feature>
<organism evidence="6 7">
    <name type="scientific">Phyllobacterium trifolii</name>
    <dbReference type="NCBI Taxonomy" id="300193"/>
    <lineage>
        <taxon>Bacteria</taxon>
        <taxon>Pseudomonadati</taxon>
        <taxon>Pseudomonadota</taxon>
        <taxon>Alphaproteobacteria</taxon>
        <taxon>Hyphomicrobiales</taxon>
        <taxon>Phyllobacteriaceae</taxon>
        <taxon>Phyllobacterium</taxon>
    </lineage>
</organism>
<feature type="modified residue" description="4-aspartylphosphate" evidence="3">
    <location>
        <position position="115"/>
    </location>
</feature>
<comment type="caution">
    <text evidence="6">The sequence shown here is derived from an EMBL/GenBank/DDBJ whole genome shotgun (WGS) entry which is preliminary data.</text>
</comment>
<keyword evidence="1 3" id="KW-0597">Phosphoprotein</keyword>
<sequence length="281" mass="30757">MLILAWRQLAEVKEADPPPPYFNAFRPSILVSPNCLRTERPNKCLIQPQKPQRQSEGIIMGSISIALVDDHPLLLAGVVNLFEVNGDFTVVAKGATADDALQINKKLRPDVMVLDLFMPGNVFDVITEIVTKSGGTKVVAFTAMTASDYAVRALNAGASGYILKGSSAEELIQGVRAAHNGETYITPSFACKVVEALRIASLRRMSAGPIKLSIREEQIVRLLLRGFTNREIAVGLGIGEKTVKNYMTILMQKLHARNRLEVLIAAQKLEVGGQREPMSRH</sequence>
<dbReference type="SMART" id="SM00421">
    <property type="entry name" value="HTH_LUXR"/>
    <property type="match status" value="1"/>
</dbReference>
<dbReference type="SUPFAM" id="SSF52172">
    <property type="entry name" value="CheY-like"/>
    <property type="match status" value="1"/>
</dbReference>
<evidence type="ECO:0000259" key="5">
    <source>
        <dbReference type="PROSITE" id="PS50110"/>
    </source>
</evidence>
<keyword evidence="2 6" id="KW-0238">DNA-binding</keyword>
<dbReference type="SUPFAM" id="SSF46894">
    <property type="entry name" value="C-terminal effector domain of the bipartite response regulators"/>
    <property type="match status" value="1"/>
</dbReference>
<evidence type="ECO:0000259" key="4">
    <source>
        <dbReference type="PROSITE" id="PS50043"/>
    </source>
</evidence>
<accession>A0A839UHK5</accession>
<evidence type="ECO:0000256" key="3">
    <source>
        <dbReference type="PROSITE-ProRule" id="PRU00169"/>
    </source>
</evidence>
<dbReference type="PROSITE" id="PS50043">
    <property type="entry name" value="HTH_LUXR_2"/>
    <property type="match status" value="1"/>
</dbReference>
<dbReference type="Pfam" id="PF00072">
    <property type="entry name" value="Response_reg"/>
    <property type="match status" value="1"/>
</dbReference>
<dbReference type="PROSITE" id="PS50110">
    <property type="entry name" value="RESPONSE_REGULATORY"/>
    <property type="match status" value="1"/>
</dbReference>
<feature type="domain" description="HTH luxR-type" evidence="4">
    <location>
        <begin position="205"/>
        <end position="270"/>
    </location>
</feature>
<dbReference type="Gene3D" id="3.40.50.2300">
    <property type="match status" value="1"/>
</dbReference>
<dbReference type="CDD" id="cd06170">
    <property type="entry name" value="LuxR_C_like"/>
    <property type="match status" value="1"/>
</dbReference>
<dbReference type="AlphaFoldDB" id="A0A839UHK5"/>
<evidence type="ECO:0000313" key="6">
    <source>
        <dbReference type="EMBL" id="MBB3149294.1"/>
    </source>
</evidence>
<proteinExistence type="predicted"/>
<dbReference type="InterPro" id="IPR000792">
    <property type="entry name" value="Tscrpt_reg_LuxR_C"/>
</dbReference>
<evidence type="ECO:0000313" key="7">
    <source>
        <dbReference type="Proteomes" id="UP000554520"/>
    </source>
</evidence>
<dbReference type="GO" id="GO:0000160">
    <property type="term" value="P:phosphorelay signal transduction system"/>
    <property type="evidence" value="ECO:0007669"/>
    <property type="project" value="InterPro"/>
</dbReference>
<evidence type="ECO:0000256" key="2">
    <source>
        <dbReference type="ARBA" id="ARBA00023125"/>
    </source>
</evidence>
<dbReference type="InterPro" id="IPR058245">
    <property type="entry name" value="NreC/VraR/RcsB-like_REC"/>
</dbReference>
<dbReference type="GO" id="GO:0006355">
    <property type="term" value="P:regulation of DNA-templated transcription"/>
    <property type="evidence" value="ECO:0007669"/>
    <property type="project" value="InterPro"/>
</dbReference>
<reference evidence="6 7" key="1">
    <citation type="submission" date="2020-08" db="EMBL/GenBank/DDBJ databases">
        <title>Genomic Encyclopedia of Type Strains, Phase III (KMG-III): the genomes of soil and plant-associated and newly described type strains.</title>
        <authorList>
            <person name="Whitman W."/>
        </authorList>
    </citation>
    <scope>NUCLEOTIDE SEQUENCE [LARGE SCALE GENOMIC DNA]</scope>
    <source>
        <strain evidence="6 7">CECT 7015</strain>
    </source>
</reference>
<protein>
    <submittedName>
        <fullName evidence="6">DNA-binding NarL/FixJ family response regulator</fullName>
    </submittedName>
</protein>
<dbReference type="Pfam" id="PF00196">
    <property type="entry name" value="GerE"/>
    <property type="match status" value="1"/>
</dbReference>
<dbReference type="InterPro" id="IPR039420">
    <property type="entry name" value="WalR-like"/>
</dbReference>
<dbReference type="GO" id="GO:0003677">
    <property type="term" value="F:DNA binding"/>
    <property type="evidence" value="ECO:0007669"/>
    <property type="project" value="UniProtKB-KW"/>
</dbReference>
<evidence type="ECO:0000256" key="1">
    <source>
        <dbReference type="ARBA" id="ARBA00022553"/>
    </source>
</evidence>
<dbReference type="PANTHER" id="PTHR43214">
    <property type="entry name" value="TWO-COMPONENT RESPONSE REGULATOR"/>
    <property type="match status" value="1"/>
</dbReference>